<proteinExistence type="predicted"/>
<dbReference type="RefSeq" id="WP_244022761.1">
    <property type="nucleotide sequence ID" value="NZ_JALHLF010000082.1"/>
</dbReference>
<dbReference type="EMBL" id="JALHLF010000082">
    <property type="protein sequence ID" value="MCJ2184182.1"/>
    <property type="molecule type" value="Genomic_DNA"/>
</dbReference>
<evidence type="ECO:0000313" key="1">
    <source>
        <dbReference type="EMBL" id="MCJ2184182.1"/>
    </source>
</evidence>
<evidence type="ECO:0000313" key="2">
    <source>
        <dbReference type="Proteomes" id="UP001162881"/>
    </source>
</evidence>
<sequence>MDEPGRLSIVLQGGLSAGNSVAIANNCRHWRTMFPAAEIVLALSGTNLVKGDLEGRVLTACRLVEGHASDTGLAAALATIEASCDSIVLARPATPLPPIKSDAHSPNHVNLQIAAAQAGLAQASGEFVLRVRNDLILLDRGFIDQYFAGAALPRGDAAALGARVLVSWLFTLNPYTTERLPLHVSDWFHFGRLVDVRTLWDVPFLELHDAIHYKVHPYAEHSNLIERQFNLRLADEQFIAFHALKRFLPDLRLDYHNDHAGRDRCMDALLDNFIVCDLDATKCLFEKYGAEFSRYERTYHCITPAQWRALVDNRAVDYRHTLRHAISEALYPVQHGIEAPFPRVFPVMRLLQGAARRVNGALVFEKNGVLGASGRTVLPRGDYVARFDVRNSVGKGRYVLRATAAQGKVALASRTITVRPGAPLEEFELAFGITQAVAHDVEVILEAHDIRQASLHGLMVRRVEPVDAAPREQVFAASAFALAHARLEQGVAVSSAGNGPFVETLGFSLQPGAYVARLGLSPRRVAGSGVLTVRVEDRWRKETLGQAQFALADAEQLEDVAFVVGDRDHCDLAVVCTIEGVDRFALESIAIEPDSRPDALLHSAGYRLANYLRWFQK</sequence>
<organism evidence="1 2">
    <name type="scientific">Novosphingobium organovorum</name>
    <dbReference type="NCBI Taxonomy" id="2930092"/>
    <lineage>
        <taxon>Bacteria</taxon>
        <taxon>Pseudomonadati</taxon>
        <taxon>Pseudomonadota</taxon>
        <taxon>Alphaproteobacteria</taxon>
        <taxon>Sphingomonadales</taxon>
        <taxon>Sphingomonadaceae</taxon>
        <taxon>Novosphingobium</taxon>
    </lineage>
</organism>
<dbReference type="Pfam" id="PF07507">
    <property type="entry name" value="WavE"/>
    <property type="match status" value="1"/>
</dbReference>
<protein>
    <submittedName>
        <fullName evidence="1">WavE lipopolysaccharide synthesis family protein</fullName>
    </submittedName>
</protein>
<accession>A0ABT0BGI3</accession>
<dbReference type="InterPro" id="IPR011122">
    <property type="entry name" value="WavE"/>
</dbReference>
<name>A0ABT0BGI3_9SPHN</name>
<reference evidence="1" key="1">
    <citation type="submission" date="2022-03" db="EMBL/GenBank/DDBJ databases">
        <title>Identification of a novel bacterium isolated from mangrove sediments.</title>
        <authorList>
            <person name="Pan X."/>
        </authorList>
    </citation>
    <scope>NUCLEOTIDE SEQUENCE</scope>
    <source>
        <strain evidence="1">B1949</strain>
    </source>
</reference>
<dbReference type="Proteomes" id="UP001162881">
    <property type="component" value="Unassembled WGS sequence"/>
</dbReference>
<gene>
    <name evidence="1" type="ORF">MTR62_16000</name>
</gene>
<comment type="caution">
    <text evidence="1">The sequence shown here is derived from an EMBL/GenBank/DDBJ whole genome shotgun (WGS) entry which is preliminary data.</text>
</comment>
<keyword evidence="2" id="KW-1185">Reference proteome</keyword>